<evidence type="ECO:0000259" key="7">
    <source>
        <dbReference type="Pfam" id="PF01292"/>
    </source>
</evidence>
<evidence type="ECO:0000256" key="4">
    <source>
        <dbReference type="ARBA" id="ARBA00022989"/>
    </source>
</evidence>
<evidence type="ECO:0000313" key="9">
    <source>
        <dbReference type="Proteomes" id="UP001597216"/>
    </source>
</evidence>
<feature type="transmembrane region" description="Helical" evidence="6">
    <location>
        <begin position="125"/>
        <end position="146"/>
    </location>
</feature>
<proteinExistence type="predicted"/>
<evidence type="ECO:0000256" key="1">
    <source>
        <dbReference type="ARBA" id="ARBA00004651"/>
    </source>
</evidence>
<dbReference type="RefSeq" id="WP_377351966.1">
    <property type="nucleotide sequence ID" value="NZ_JBHTLQ010000001.1"/>
</dbReference>
<sequence>MAILDQRDKAGGREVYRHPVAVRAAHWASVLAMAVLLFSGLQILNAHPAFYWGEVSRFASPVMEIASVTTPEGELRGEVRIGKLAFDTTGVFGASPTADGQLAARAAPSWLTLPGYLDLGAGRRWHFAFAWVLVISGAVYAVHAIATRRFKVLLLPTRHELRGLGQSLLDHLRLRFDHGRPGYNVLQKLAYLAVLWVLVPTMLLTGLAMSPAMHARLPLLGDLFGGRQSARTFHFLAASGLVTFVAVHLAMVIAAGPWRELRSMLTGWYALGHRPDAKTPTPETGDAP</sequence>
<dbReference type="EMBL" id="JBHTLQ010000001">
    <property type="protein sequence ID" value="MFD1189026.1"/>
    <property type="molecule type" value="Genomic_DNA"/>
</dbReference>
<evidence type="ECO:0000256" key="6">
    <source>
        <dbReference type="SAM" id="Phobius"/>
    </source>
</evidence>
<dbReference type="InterPro" id="IPR011577">
    <property type="entry name" value="Cyt_b561_bac/Ni-Hgenase"/>
</dbReference>
<accession>A0ABW3SYP0</accession>
<keyword evidence="2" id="KW-1003">Cell membrane</keyword>
<dbReference type="Pfam" id="PF01292">
    <property type="entry name" value="Ni_hydr_CYTB"/>
    <property type="match status" value="1"/>
</dbReference>
<comment type="subcellular location">
    <subcellularLocation>
        <location evidence="1">Cell membrane</location>
        <topology evidence="1">Multi-pass membrane protein</topology>
    </subcellularLocation>
</comment>
<keyword evidence="4 6" id="KW-1133">Transmembrane helix</keyword>
<keyword evidence="9" id="KW-1185">Reference proteome</keyword>
<dbReference type="Gene3D" id="1.20.950.20">
    <property type="entry name" value="Transmembrane di-heme cytochromes, Chain C"/>
    <property type="match status" value="1"/>
</dbReference>
<keyword evidence="3 6" id="KW-0812">Transmembrane</keyword>
<dbReference type="Proteomes" id="UP001597216">
    <property type="component" value="Unassembled WGS sequence"/>
</dbReference>
<keyword evidence="5 6" id="KW-0472">Membrane</keyword>
<feature type="domain" description="Cytochrome b561 bacterial/Ni-hydrogenase" evidence="7">
    <location>
        <begin position="17"/>
        <end position="267"/>
    </location>
</feature>
<feature type="transmembrane region" description="Helical" evidence="6">
    <location>
        <begin position="189"/>
        <end position="213"/>
    </location>
</feature>
<evidence type="ECO:0000256" key="2">
    <source>
        <dbReference type="ARBA" id="ARBA00022475"/>
    </source>
</evidence>
<organism evidence="8 9">
    <name type="scientific">Phenylobacterium conjunctum</name>
    <dbReference type="NCBI Taxonomy" id="1298959"/>
    <lineage>
        <taxon>Bacteria</taxon>
        <taxon>Pseudomonadati</taxon>
        <taxon>Pseudomonadota</taxon>
        <taxon>Alphaproteobacteria</taxon>
        <taxon>Caulobacterales</taxon>
        <taxon>Caulobacteraceae</taxon>
        <taxon>Phenylobacterium</taxon>
    </lineage>
</organism>
<feature type="transmembrane region" description="Helical" evidence="6">
    <location>
        <begin position="233"/>
        <end position="255"/>
    </location>
</feature>
<dbReference type="InterPro" id="IPR051542">
    <property type="entry name" value="Hydrogenase_cytochrome"/>
</dbReference>
<comment type="caution">
    <text evidence="8">The sequence shown here is derived from an EMBL/GenBank/DDBJ whole genome shotgun (WGS) entry which is preliminary data.</text>
</comment>
<dbReference type="PANTHER" id="PTHR30485">
    <property type="entry name" value="NI/FE-HYDROGENASE 1 B-TYPE CYTOCHROME SUBUNIT"/>
    <property type="match status" value="1"/>
</dbReference>
<gene>
    <name evidence="8" type="ORF">ACFQ27_00415</name>
</gene>
<evidence type="ECO:0000313" key="8">
    <source>
        <dbReference type="EMBL" id="MFD1189026.1"/>
    </source>
</evidence>
<feature type="transmembrane region" description="Helical" evidence="6">
    <location>
        <begin position="20"/>
        <end position="44"/>
    </location>
</feature>
<dbReference type="InterPro" id="IPR016174">
    <property type="entry name" value="Di-haem_cyt_TM"/>
</dbReference>
<name>A0ABW3SYP0_9CAUL</name>
<evidence type="ECO:0000256" key="3">
    <source>
        <dbReference type="ARBA" id="ARBA00022692"/>
    </source>
</evidence>
<dbReference type="PANTHER" id="PTHR30485:SF1">
    <property type="entry name" value="CYTOCHROME YDHU-RELATED"/>
    <property type="match status" value="1"/>
</dbReference>
<protein>
    <submittedName>
        <fullName evidence="8">Cytochrome b/b6 domain-containing protein</fullName>
    </submittedName>
</protein>
<reference evidence="9" key="1">
    <citation type="journal article" date="2019" name="Int. J. Syst. Evol. Microbiol.">
        <title>The Global Catalogue of Microorganisms (GCM) 10K type strain sequencing project: providing services to taxonomists for standard genome sequencing and annotation.</title>
        <authorList>
            <consortium name="The Broad Institute Genomics Platform"/>
            <consortium name="The Broad Institute Genome Sequencing Center for Infectious Disease"/>
            <person name="Wu L."/>
            <person name="Ma J."/>
        </authorList>
    </citation>
    <scope>NUCLEOTIDE SEQUENCE [LARGE SCALE GENOMIC DNA]</scope>
    <source>
        <strain evidence="9">CCUG 55074</strain>
    </source>
</reference>
<evidence type="ECO:0000256" key="5">
    <source>
        <dbReference type="ARBA" id="ARBA00023136"/>
    </source>
</evidence>
<dbReference type="SUPFAM" id="SSF81342">
    <property type="entry name" value="Transmembrane di-heme cytochromes"/>
    <property type="match status" value="1"/>
</dbReference>